<keyword evidence="8" id="KW-1185">Reference proteome</keyword>
<evidence type="ECO:0000313" key="7">
    <source>
        <dbReference type="EMBL" id="PPR07077.1"/>
    </source>
</evidence>
<accession>A0A409YVM4</accession>
<dbReference type="GO" id="GO:0005886">
    <property type="term" value="C:plasma membrane"/>
    <property type="evidence" value="ECO:0007669"/>
    <property type="project" value="TreeGrafter"/>
</dbReference>
<dbReference type="OrthoDB" id="1700726at2759"/>
<dbReference type="PANTHER" id="PTHR43272:SF83">
    <property type="entry name" value="ACYL-COA SYNTHETASE LONG-CHAIN, ISOFORM J"/>
    <property type="match status" value="1"/>
</dbReference>
<dbReference type="GO" id="GO:0005811">
    <property type="term" value="C:lipid droplet"/>
    <property type="evidence" value="ECO:0007669"/>
    <property type="project" value="TreeGrafter"/>
</dbReference>
<protein>
    <recommendedName>
        <fullName evidence="6">AMP-dependent synthetase/ligase domain-containing protein</fullName>
    </recommendedName>
</protein>
<evidence type="ECO:0000256" key="2">
    <source>
        <dbReference type="ARBA" id="ARBA00022598"/>
    </source>
</evidence>
<dbReference type="InParanoid" id="A0A409YVM4"/>
<feature type="domain" description="AMP-dependent synthetase/ligase" evidence="6">
    <location>
        <begin position="113"/>
        <end position="524"/>
    </location>
</feature>
<dbReference type="STRING" id="181874.A0A409YVM4"/>
<dbReference type="GO" id="GO:0035336">
    <property type="term" value="P:long-chain fatty-acyl-CoA metabolic process"/>
    <property type="evidence" value="ECO:0007669"/>
    <property type="project" value="TreeGrafter"/>
</dbReference>
<dbReference type="FunCoup" id="A0A409YVM4">
    <property type="interactions" value="192"/>
</dbReference>
<keyword evidence="2" id="KW-0436">Ligase</keyword>
<evidence type="ECO:0000256" key="4">
    <source>
        <dbReference type="ARBA" id="ARBA00022840"/>
    </source>
</evidence>
<dbReference type="Proteomes" id="UP000284842">
    <property type="component" value="Unassembled WGS sequence"/>
</dbReference>
<evidence type="ECO:0000256" key="3">
    <source>
        <dbReference type="ARBA" id="ARBA00022741"/>
    </source>
</evidence>
<name>A0A409YVM4_9AGAR</name>
<dbReference type="PANTHER" id="PTHR43272">
    <property type="entry name" value="LONG-CHAIN-FATTY-ACID--COA LIGASE"/>
    <property type="match status" value="1"/>
</dbReference>
<comment type="caution">
    <text evidence="7">The sequence shown here is derived from an EMBL/GenBank/DDBJ whole genome shotgun (WGS) entry which is preliminary data.</text>
</comment>
<keyword evidence="3" id="KW-0547">Nucleotide-binding</keyword>
<dbReference type="InterPro" id="IPR042099">
    <property type="entry name" value="ANL_N_sf"/>
</dbReference>
<organism evidence="7 8">
    <name type="scientific">Panaeolus cyanescens</name>
    <dbReference type="NCBI Taxonomy" id="181874"/>
    <lineage>
        <taxon>Eukaryota</taxon>
        <taxon>Fungi</taxon>
        <taxon>Dikarya</taxon>
        <taxon>Basidiomycota</taxon>
        <taxon>Agaricomycotina</taxon>
        <taxon>Agaricomycetes</taxon>
        <taxon>Agaricomycetidae</taxon>
        <taxon>Agaricales</taxon>
        <taxon>Agaricineae</taxon>
        <taxon>Galeropsidaceae</taxon>
        <taxon>Panaeolus</taxon>
    </lineage>
</organism>
<dbReference type="Gene3D" id="3.40.50.12780">
    <property type="entry name" value="N-terminal domain of ligase-like"/>
    <property type="match status" value="1"/>
</dbReference>
<keyword evidence="4" id="KW-0067">ATP-binding</keyword>
<dbReference type="GO" id="GO:0005524">
    <property type="term" value="F:ATP binding"/>
    <property type="evidence" value="ECO:0007669"/>
    <property type="project" value="UniProtKB-KW"/>
</dbReference>
<evidence type="ECO:0000259" key="6">
    <source>
        <dbReference type="Pfam" id="PF00501"/>
    </source>
</evidence>
<dbReference type="SUPFAM" id="SSF56801">
    <property type="entry name" value="Acetyl-CoA synthetase-like"/>
    <property type="match status" value="1"/>
</dbReference>
<evidence type="ECO:0000313" key="8">
    <source>
        <dbReference type="Proteomes" id="UP000284842"/>
    </source>
</evidence>
<dbReference type="EMBL" id="NHTK01000527">
    <property type="protein sequence ID" value="PPR07077.1"/>
    <property type="molecule type" value="Genomic_DNA"/>
</dbReference>
<dbReference type="InterPro" id="IPR000873">
    <property type="entry name" value="AMP-dep_synth/lig_dom"/>
</dbReference>
<sequence length="707" mass="76693">MSPTSFNHLMTALPLRPNFFGAGSVEVAPPAGANEGGIRRLAISSTKLVESPAPGVFTIPDLVDYAVKKYGERYSAVAWRDVIRIHEEQKEVVKVVAGKEVKETKVWKLAELGPYQFINYVEFDKKIKSVAAGLIQLGIKKEHVVNIYSQTSVNWQLLSHACILLSTTIATAYDTLGVEGLQHSLNEPESYGLFTNAELLSVLLQVLPNTPHLQVVVYDGIATPSIVESLKSCRPDITFIHLDELITLGSTLDPTQFASTLKERRPTPDTLACIMYTSGSTGAPKGVCLSNSNLIASVGSISLVFGPHIGEGQIYLAYLPLAHVLEFMVELAALFVGITSGYARPKTLTDAGVKNCRGDLAELKPHIMFGVPSVWETIRKGIVGKLNEAGFIKQALFNGALAAKKAQTPLLSGLGEKVVLSKLKEATGGRLVFAMNGGAPISEATQEFLSLTVMPMFQGYGMTETCGMCCLLPPEAMRFGAVGLPVPSLEVKFLDVPSAGYLSSNSPPQGEICVRGPSLTKGYYKRPDLNDDETIFTKDGWFRTGDVGQWNEDGTISVIDRIKNLVKLQHGEYIALERLEVIYKSSNFVTNLCIHATSGAPRPLAIIIPHEVNLRQALKSNPKLSNLAQEDLHTLCSHEDVKALVLKACVDLGRQNGFKPVELICGVVLTATEWTPENGLVTAAQKVVRNKIAKTFESDINNIYTSA</sequence>
<proteinExistence type="inferred from homology"/>
<reference evidence="7 8" key="1">
    <citation type="journal article" date="2018" name="Evol. Lett.">
        <title>Horizontal gene cluster transfer increased hallucinogenic mushroom diversity.</title>
        <authorList>
            <person name="Reynolds H.T."/>
            <person name="Vijayakumar V."/>
            <person name="Gluck-Thaler E."/>
            <person name="Korotkin H.B."/>
            <person name="Matheny P.B."/>
            <person name="Slot J.C."/>
        </authorList>
    </citation>
    <scope>NUCLEOTIDE SEQUENCE [LARGE SCALE GENOMIC DNA]</scope>
    <source>
        <strain evidence="7 8">2629</strain>
    </source>
</reference>
<gene>
    <name evidence="7" type="ORF">CVT24_010978</name>
</gene>
<dbReference type="PROSITE" id="PS00455">
    <property type="entry name" value="AMP_BINDING"/>
    <property type="match status" value="1"/>
</dbReference>
<dbReference type="Pfam" id="PF00501">
    <property type="entry name" value="AMP-binding"/>
    <property type="match status" value="1"/>
</dbReference>
<dbReference type="InterPro" id="IPR020845">
    <property type="entry name" value="AMP-binding_CS"/>
</dbReference>
<dbReference type="AlphaFoldDB" id="A0A409YVM4"/>
<comment type="catalytic activity">
    <reaction evidence="5">
        <text>a long-chain fatty acid + ATP + CoA = a long-chain fatty acyl-CoA + AMP + diphosphate</text>
        <dbReference type="Rhea" id="RHEA:15421"/>
        <dbReference type="ChEBI" id="CHEBI:30616"/>
        <dbReference type="ChEBI" id="CHEBI:33019"/>
        <dbReference type="ChEBI" id="CHEBI:57287"/>
        <dbReference type="ChEBI" id="CHEBI:57560"/>
        <dbReference type="ChEBI" id="CHEBI:83139"/>
        <dbReference type="ChEBI" id="CHEBI:456215"/>
        <dbReference type="EC" id="6.2.1.3"/>
    </reaction>
</comment>
<evidence type="ECO:0000256" key="5">
    <source>
        <dbReference type="ARBA" id="ARBA00036813"/>
    </source>
</evidence>
<comment type="similarity">
    <text evidence="1">Belongs to the ATP-dependent AMP-binding enzyme family.</text>
</comment>
<dbReference type="GO" id="GO:0005783">
    <property type="term" value="C:endoplasmic reticulum"/>
    <property type="evidence" value="ECO:0007669"/>
    <property type="project" value="TreeGrafter"/>
</dbReference>
<evidence type="ECO:0000256" key="1">
    <source>
        <dbReference type="ARBA" id="ARBA00006432"/>
    </source>
</evidence>
<dbReference type="GO" id="GO:0004467">
    <property type="term" value="F:long-chain fatty acid-CoA ligase activity"/>
    <property type="evidence" value="ECO:0007669"/>
    <property type="project" value="UniProtKB-EC"/>
</dbReference>